<dbReference type="Proteomes" id="UP000574761">
    <property type="component" value="Unassembled WGS sequence"/>
</dbReference>
<feature type="transmembrane region" description="Helical" evidence="1">
    <location>
        <begin position="25"/>
        <end position="45"/>
    </location>
</feature>
<evidence type="ECO:0000256" key="1">
    <source>
        <dbReference type="SAM" id="Phobius"/>
    </source>
</evidence>
<protein>
    <submittedName>
        <fullName evidence="2">Putative membrane protein YfcA</fullName>
    </submittedName>
</protein>
<organism evidence="2 3">
    <name type="scientific">Mycoplana azooxidifex</name>
    <dbReference type="NCBI Taxonomy" id="1636188"/>
    <lineage>
        <taxon>Bacteria</taxon>
        <taxon>Pseudomonadati</taxon>
        <taxon>Pseudomonadota</taxon>
        <taxon>Alphaproteobacteria</taxon>
        <taxon>Hyphomicrobiales</taxon>
        <taxon>Rhizobiaceae</taxon>
        <taxon>Mycoplana</taxon>
    </lineage>
</organism>
<gene>
    <name evidence="2" type="ORF">GGQ64_002996</name>
</gene>
<evidence type="ECO:0000313" key="2">
    <source>
        <dbReference type="EMBL" id="MBB3977782.1"/>
    </source>
</evidence>
<dbReference type="EMBL" id="JACIEE010000006">
    <property type="protein sequence ID" value="MBB3977782.1"/>
    <property type="molecule type" value="Genomic_DNA"/>
</dbReference>
<keyword evidence="3" id="KW-1185">Reference proteome</keyword>
<dbReference type="AlphaFoldDB" id="A0A7W6D830"/>
<keyword evidence="1" id="KW-0472">Membrane</keyword>
<evidence type="ECO:0000313" key="3">
    <source>
        <dbReference type="Proteomes" id="UP000574761"/>
    </source>
</evidence>
<keyword evidence="1" id="KW-1133">Transmembrane helix</keyword>
<name>A0A7W6D830_9HYPH</name>
<comment type="caution">
    <text evidence="2">The sequence shown here is derived from an EMBL/GenBank/DDBJ whole genome shotgun (WGS) entry which is preliminary data.</text>
</comment>
<proteinExistence type="predicted"/>
<accession>A0A7W6D830</accession>
<reference evidence="2 3" key="1">
    <citation type="submission" date="2020-08" db="EMBL/GenBank/DDBJ databases">
        <title>Genomic Encyclopedia of Type Strains, Phase IV (KMG-IV): sequencing the most valuable type-strain genomes for metagenomic binning, comparative biology and taxonomic classification.</title>
        <authorList>
            <person name="Goeker M."/>
        </authorList>
    </citation>
    <scope>NUCLEOTIDE SEQUENCE [LARGE SCALE GENOMIC DNA]</scope>
    <source>
        <strain evidence="2 3">DSM 100211</strain>
    </source>
</reference>
<keyword evidence="1" id="KW-0812">Transmembrane</keyword>
<dbReference type="RefSeq" id="WP_183805590.1">
    <property type="nucleotide sequence ID" value="NZ_JACIEE010000006.1"/>
</dbReference>
<sequence>MPPVADLVVTPYGVRIAHALSKRHLEIAFGLFLLFVGVRFLYSIYG</sequence>